<accession>A0AAE3JGX9</accession>
<evidence type="ECO:0000256" key="2">
    <source>
        <dbReference type="ARBA" id="ARBA00023125"/>
    </source>
</evidence>
<dbReference type="GO" id="GO:0006355">
    <property type="term" value="P:regulation of DNA-templated transcription"/>
    <property type="evidence" value="ECO:0007669"/>
    <property type="project" value="InterPro"/>
</dbReference>
<keyword evidence="3" id="KW-0804">Transcription</keyword>
<dbReference type="SMART" id="SM00421">
    <property type="entry name" value="HTH_LUXR"/>
    <property type="match status" value="1"/>
</dbReference>
<name>A0AAE3JGX9_9FIRM</name>
<keyword evidence="1" id="KW-0805">Transcription regulation</keyword>
<gene>
    <name evidence="5" type="ORF">LKD81_15610</name>
</gene>
<keyword evidence="6" id="KW-1185">Reference proteome</keyword>
<dbReference type="Gene3D" id="1.10.10.10">
    <property type="entry name" value="Winged helix-like DNA-binding domain superfamily/Winged helix DNA-binding domain"/>
    <property type="match status" value="1"/>
</dbReference>
<reference evidence="5" key="1">
    <citation type="submission" date="2021-10" db="EMBL/GenBank/DDBJ databases">
        <title>Anaerobic single-cell dispensing facilitates the cultivation of human gut bacteria.</title>
        <authorList>
            <person name="Afrizal A."/>
        </authorList>
    </citation>
    <scope>NUCLEOTIDE SEQUENCE</scope>
    <source>
        <strain evidence="5">CLA-AA-H215</strain>
    </source>
</reference>
<dbReference type="Proteomes" id="UP001198182">
    <property type="component" value="Unassembled WGS sequence"/>
</dbReference>
<dbReference type="PANTHER" id="PTHR44688">
    <property type="entry name" value="DNA-BINDING TRANSCRIPTIONAL ACTIVATOR DEVR_DOSR"/>
    <property type="match status" value="1"/>
</dbReference>
<dbReference type="GO" id="GO:0003677">
    <property type="term" value="F:DNA binding"/>
    <property type="evidence" value="ECO:0007669"/>
    <property type="project" value="UniProtKB-KW"/>
</dbReference>
<sequence length="335" mass="37842">MAEELRTVMPLIGSSFEPGQAKNIVKNIKDRELADIAQAELFYFSGQAEACSQAVEAYLESRDDSLRLSACLLYTFSNLTLGNIAAAQRGREGIEQMMKKTSGEEIPDEFRAFSVFSAYLNSVLLHIQPKGLPPMEEYSRYLSPGLRLYAVYVLAHRVYLNGDYERALGMAQSALIFSPDSYPIAMIYLYCIVSMCQINLKQTEASKESFMTAWKMAKADGFLEPFIEHHGLFQGVLESCIRKSEPQLYKDLMNGVIAFSRGWMKIHNPVTQKKVTALLSPMEFSVAMLACRDWTNQEIADHLGLSANTVKHYVSAILEKLHVDKRDKLKEYVNQ</sequence>
<proteinExistence type="predicted"/>
<dbReference type="PANTHER" id="PTHR44688:SF16">
    <property type="entry name" value="DNA-BINDING TRANSCRIPTIONAL ACTIVATOR DEVR_DOSR"/>
    <property type="match status" value="1"/>
</dbReference>
<dbReference type="InterPro" id="IPR036388">
    <property type="entry name" value="WH-like_DNA-bd_sf"/>
</dbReference>
<keyword evidence="2" id="KW-0238">DNA-binding</keyword>
<comment type="caution">
    <text evidence="5">The sequence shown here is derived from an EMBL/GenBank/DDBJ whole genome shotgun (WGS) entry which is preliminary data.</text>
</comment>
<dbReference type="CDD" id="cd06170">
    <property type="entry name" value="LuxR_C_like"/>
    <property type="match status" value="1"/>
</dbReference>
<dbReference type="Pfam" id="PF00196">
    <property type="entry name" value="GerE"/>
    <property type="match status" value="1"/>
</dbReference>
<dbReference type="InterPro" id="IPR000792">
    <property type="entry name" value="Tscrpt_reg_LuxR_C"/>
</dbReference>
<dbReference type="RefSeq" id="WP_308454809.1">
    <property type="nucleotide sequence ID" value="NZ_JAJEQR010000065.1"/>
</dbReference>
<organism evidence="5 6">
    <name type="scientific">Hominifimenecus microfluidus</name>
    <dbReference type="NCBI Taxonomy" id="2885348"/>
    <lineage>
        <taxon>Bacteria</taxon>
        <taxon>Bacillati</taxon>
        <taxon>Bacillota</taxon>
        <taxon>Clostridia</taxon>
        <taxon>Lachnospirales</taxon>
        <taxon>Lachnospiraceae</taxon>
        <taxon>Hominifimenecus</taxon>
    </lineage>
</organism>
<dbReference type="AlphaFoldDB" id="A0AAE3JGX9"/>
<dbReference type="PROSITE" id="PS00622">
    <property type="entry name" value="HTH_LUXR_1"/>
    <property type="match status" value="1"/>
</dbReference>
<evidence type="ECO:0000256" key="1">
    <source>
        <dbReference type="ARBA" id="ARBA00023015"/>
    </source>
</evidence>
<evidence type="ECO:0000313" key="5">
    <source>
        <dbReference type="EMBL" id="MCC2232402.1"/>
    </source>
</evidence>
<evidence type="ECO:0000256" key="3">
    <source>
        <dbReference type="ARBA" id="ARBA00023163"/>
    </source>
</evidence>
<dbReference type="SUPFAM" id="SSF46894">
    <property type="entry name" value="C-terminal effector domain of the bipartite response regulators"/>
    <property type="match status" value="1"/>
</dbReference>
<dbReference type="PROSITE" id="PS50043">
    <property type="entry name" value="HTH_LUXR_2"/>
    <property type="match status" value="1"/>
</dbReference>
<dbReference type="InterPro" id="IPR016032">
    <property type="entry name" value="Sig_transdc_resp-reg_C-effctor"/>
</dbReference>
<feature type="domain" description="HTH luxR-type" evidence="4">
    <location>
        <begin position="272"/>
        <end position="335"/>
    </location>
</feature>
<evidence type="ECO:0000313" key="6">
    <source>
        <dbReference type="Proteomes" id="UP001198182"/>
    </source>
</evidence>
<protein>
    <submittedName>
        <fullName evidence="5">LuxR C-terminal-related transcriptional regulator</fullName>
    </submittedName>
</protein>
<dbReference type="EMBL" id="JAJEQR010000065">
    <property type="protein sequence ID" value="MCC2232402.1"/>
    <property type="molecule type" value="Genomic_DNA"/>
</dbReference>
<evidence type="ECO:0000259" key="4">
    <source>
        <dbReference type="PROSITE" id="PS50043"/>
    </source>
</evidence>